<name>A0AA43QT78_9LECA</name>
<protein>
    <submittedName>
        <fullName evidence="3">Uncharacterized protein</fullName>
    </submittedName>
</protein>
<keyword evidence="2" id="KW-0812">Transmembrane</keyword>
<feature type="transmembrane region" description="Helical" evidence="2">
    <location>
        <begin position="467"/>
        <end position="492"/>
    </location>
</feature>
<accession>A0AA43QT78</accession>
<keyword evidence="2" id="KW-0472">Membrane</keyword>
<feature type="region of interest" description="Disordered" evidence="1">
    <location>
        <begin position="1"/>
        <end position="22"/>
    </location>
</feature>
<dbReference type="PANTHER" id="PTHR35394:SF5">
    <property type="entry name" value="DUF3176 DOMAIN-CONTAINING PROTEIN"/>
    <property type="match status" value="1"/>
</dbReference>
<evidence type="ECO:0000256" key="2">
    <source>
        <dbReference type="SAM" id="Phobius"/>
    </source>
</evidence>
<keyword evidence="4" id="KW-1185">Reference proteome</keyword>
<evidence type="ECO:0000256" key="1">
    <source>
        <dbReference type="SAM" id="MobiDB-lite"/>
    </source>
</evidence>
<dbReference type="EMBL" id="JAPUFD010000014">
    <property type="protein sequence ID" value="MDI1491259.1"/>
    <property type="molecule type" value="Genomic_DNA"/>
</dbReference>
<feature type="transmembrane region" description="Helical" evidence="2">
    <location>
        <begin position="40"/>
        <end position="61"/>
    </location>
</feature>
<dbReference type="Pfam" id="PF11374">
    <property type="entry name" value="DUF3176"/>
    <property type="match status" value="1"/>
</dbReference>
<dbReference type="PANTHER" id="PTHR35394">
    <property type="entry name" value="DUF3176 DOMAIN-CONTAINING PROTEIN"/>
    <property type="match status" value="1"/>
</dbReference>
<gene>
    <name evidence="3" type="ORF">OHK93_002467</name>
</gene>
<organism evidence="3 4">
    <name type="scientific">Ramalina farinacea</name>
    <dbReference type="NCBI Taxonomy" id="258253"/>
    <lineage>
        <taxon>Eukaryota</taxon>
        <taxon>Fungi</taxon>
        <taxon>Dikarya</taxon>
        <taxon>Ascomycota</taxon>
        <taxon>Pezizomycotina</taxon>
        <taxon>Lecanoromycetes</taxon>
        <taxon>OSLEUM clade</taxon>
        <taxon>Lecanoromycetidae</taxon>
        <taxon>Lecanorales</taxon>
        <taxon>Lecanorineae</taxon>
        <taxon>Ramalinaceae</taxon>
        <taxon>Ramalina</taxon>
    </lineage>
</organism>
<evidence type="ECO:0000313" key="3">
    <source>
        <dbReference type="EMBL" id="MDI1491259.1"/>
    </source>
</evidence>
<comment type="caution">
    <text evidence="3">The sequence shown here is derived from an EMBL/GenBank/DDBJ whole genome shotgun (WGS) entry which is preliminary data.</text>
</comment>
<evidence type="ECO:0000313" key="4">
    <source>
        <dbReference type="Proteomes" id="UP001161017"/>
    </source>
</evidence>
<proteinExistence type="predicted"/>
<dbReference type="AlphaFoldDB" id="A0AA43QT78"/>
<sequence>MANSPQEGLLKADKSTSKTYQPLGRSRATPFYAKHVKNGWLVELLFVLLGIVALIALCVLLKRYDGKAAPRVNAVGDVNITLNTIVSILSTISRAALLLSVSEGISQSKWAWFLDRQKPLEDLDVFDKASRGAWGGLKLLWRVNVRQIASMGALLIIGGLAIDPLSQQLVHYGSDEPQPPLAMTSNVLVPGDEPGERKQTEKKWYLSPQNFLVNDGYVLGNLSSAAQRRPIVSIGHTNDPGDPFGDESQTSGDAIALNFSSSVAFKDSPRPLADVFMIYTNSTTSTGDDPGTFSAIEFVLEWCVQNFTTTVASGRASTERHDSFRDFNPPDPNYEYTEVQAKPDDGDNRQYTITSGDHYILQSYFRGLFQGTVNLTGSAAASKSGTNDATLALFQPFDIAGETLNGTDAVPGRGVGGSGLQEILDNIATGMTNMIRTNDNLSSIAGSPPLVIQGTTMQLETYVKVQWGWIAAPIVLLVGSVIFFLAAVISSLGRQKPEVWKSSSLPLLKALSKELQAEGFSGMKTVSAIEDWAQGVPVRLSRDVDGDGWKLVRRWSETGQISGQELQTLGEEEPNPRKEV</sequence>
<keyword evidence="2" id="KW-1133">Transmembrane helix</keyword>
<reference evidence="3" key="1">
    <citation type="journal article" date="2023" name="Genome Biol. Evol.">
        <title>First Whole Genome Sequence and Flow Cytometry Genome Size Data for the Lichen-Forming Fungus Ramalina farinacea (Ascomycota).</title>
        <authorList>
            <person name="Llewellyn T."/>
            <person name="Mian S."/>
            <person name="Hill R."/>
            <person name="Leitch I.J."/>
            <person name="Gaya E."/>
        </authorList>
    </citation>
    <scope>NUCLEOTIDE SEQUENCE</scope>
    <source>
        <strain evidence="3">LIQ254RAFAR</strain>
    </source>
</reference>
<dbReference type="Proteomes" id="UP001161017">
    <property type="component" value="Unassembled WGS sequence"/>
</dbReference>
<dbReference type="InterPro" id="IPR021514">
    <property type="entry name" value="DUF3176"/>
</dbReference>